<dbReference type="AlphaFoldDB" id="A0A4R0REL6"/>
<evidence type="ECO:0000313" key="3">
    <source>
        <dbReference type="EMBL" id="TCD66591.1"/>
    </source>
</evidence>
<accession>A0A4R0REL6</accession>
<gene>
    <name evidence="3" type="ORF">EIP91_001148</name>
</gene>
<evidence type="ECO:0000259" key="2">
    <source>
        <dbReference type="Pfam" id="PF24016"/>
    </source>
</evidence>
<protein>
    <recommendedName>
        <fullName evidence="2">DUF7330 domain-containing protein</fullName>
    </recommendedName>
</protein>
<keyword evidence="4" id="KW-1185">Reference proteome</keyword>
<sequence>MTVADEYSATAPLLPRASEEWSTTTLESPHHDFTDSNIDDDSQKAPPQGILPLNFQRVVQRNGITGTFVVDLDLQIPEELLAPISLSNPGERGRQNLFLQASNNVFNADVWTRRSQPSTSSELRKAAVTVRSTSSSYDLLQNELRLHIGSGTSCNLVIYTQSNLSLAIPSDLVGPVTLNVDSNSIYYSPSIRKRLITFGEEDGKRYCFLGDMKRENYTSRDAWQGSSISVTIAKSWGLGKLHMYALGEANPRPLIPRPPTEDSTESTCCVVV</sequence>
<dbReference type="STRING" id="92696.A0A4R0REL6"/>
<organism evidence="3 4">
    <name type="scientific">Steccherinum ochraceum</name>
    <dbReference type="NCBI Taxonomy" id="92696"/>
    <lineage>
        <taxon>Eukaryota</taxon>
        <taxon>Fungi</taxon>
        <taxon>Dikarya</taxon>
        <taxon>Basidiomycota</taxon>
        <taxon>Agaricomycotina</taxon>
        <taxon>Agaricomycetes</taxon>
        <taxon>Polyporales</taxon>
        <taxon>Steccherinaceae</taxon>
        <taxon>Steccherinum</taxon>
    </lineage>
</organism>
<evidence type="ECO:0000256" key="1">
    <source>
        <dbReference type="SAM" id="MobiDB-lite"/>
    </source>
</evidence>
<reference evidence="3 4" key="1">
    <citation type="submission" date="2018-11" db="EMBL/GenBank/DDBJ databases">
        <title>Genome assembly of Steccherinum ochraceum LE-BIN_3174, the white-rot fungus of the Steccherinaceae family (The Residual Polyporoid clade, Polyporales, Basidiomycota).</title>
        <authorList>
            <person name="Fedorova T.V."/>
            <person name="Glazunova O.A."/>
            <person name="Landesman E.O."/>
            <person name="Moiseenko K.V."/>
            <person name="Psurtseva N.V."/>
            <person name="Savinova O.S."/>
            <person name="Shakhova N.V."/>
            <person name="Tyazhelova T.V."/>
            <person name="Vasina D.V."/>
        </authorList>
    </citation>
    <scope>NUCLEOTIDE SEQUENCE [LARGE SCALE GENOMIC DNA]</scope>
    <source>
        <strain evidence="3 4">LE-BIN_3174</strain>
    </source>
</reference>
<dbReference type="InterPro" id="IPR055754">
    <property type="entry name" value="DUF7330"/>
</dbReference>
<comment type="caution">
    <text evidence="3">The sequence shown here is derived from an EMBL/GenBank/DDBJ whole genome shotgun (WGS) entry which is preliminary data.</text>
</comment>
<dbReference type="EMBL" id="RWJN01000129">
    <property type="protein sequence ID" value="TCD66591.1"/>
    <property type="molecule type" value="Genomic_DNA"/>
</dbReference>
<dbReference type="Pfam" id="PF24016">
    <property type="entry name" value="DUF7330"/>
    <property type="match status" value="1"/>
</dbReference>
<dbReference type="Proteomes" id="UP000292702">
    <property type="component" value="Unassembled WGS sequence"/>
</dbReference>
<proteinExistence type="predicted"/>
<name>A0A4R0REL6_9APHY</name>
<feature type="domain" description="DUF7330" evidence="2">
    <location>
        <begin position="54"/>
        <end position="234"/>
    </location>
</feature>
<feature type="region of interest" description="Disordered" evidence="1">
    <location>
        <begin position="1"/>
        <end position="44"/>
    </location>
</feature>
<evidence type="ECO:0000313" key="4">
    <source>
        <dbReference type="Proteomes" id="UP000292702"/>
    </source>
</evidence>
<dbReference type="OrthoDB" id="5289249at2759"/>